<accession>A0A812LY23</accession>
<organism evidence="2 3">
    <name type="scientific">Symbiodinium necroappetens</name>
    <dbReference type="NCBI Taxonomy" id="1628268"/>
    <lineage>
        <taxon>Eukaryota</taxon>
        <taxon>Sar</taxon>
        <taxon>Alveolata</taxon>
        <taxon>Dinophyceae</taxon>
        <taxon>Suessiales</taxon>
        <taxon>Symbiodiniaceae</taxon>
        <taxon>Symbiodinium</taxon>
    </lineage>
</organism>
<feature type="region of interest" description="Disordered" evidence="1">
    <location>
        <begin position="494"/>
        <end position="522"/>
    </location>
</feature>
<sequence>MEEALKIEYGQLFARRLLNEQGLAVADEAVLSDDEQRRLKLLEDALPVEPLAAQRLAAFELAETRKQKRPGFFSAFFGQMCCAAPPAASVGMEELQDATEFEAVEAPQNILAEVRFGDLGVRIMDDSKEDTEDAEVLRLFVHSTELTATVATGLDYRGKSSANLKIAGRLGGVEATHMKQDVIKILDAGERAGAAKFALETPGRAKLEASRNKLEETCNVLSVMFHTAPIEVFFIPSMVPKLLDFVAPPPPSAAPEPTPKAAKKTPKSDIASPRSIMSRTAAGRAKLRCETSELHHVGQGTCADEGGSVPFALISRLSTTVAMSSDRPETEGLRELNGLDDLPSQADAQGAVQQLLGKEGDVGQYADAAYDRVPDQVHFDVHLASPTIHLPVRDIGKVVANLGSLTLLTPEVCSMKAVRLGVSLEDTMLKVATKREEFNVISPLPIDIKLNHNEDAEVLKAEVKLTTGDLILTAAPQAVSVLAALPDVFAELAPPSQDAETVEQGEESLEEALEDVETTQGQ</sequence>
<evidence type="ECO:0000313" key="3">
    <source>
        <dbReference type="Proteomes" id="UP000601435"/>
    </source>
</evidence>
<evidence type="ECO:0000256" key="1">
    <source>
        <dbReference type="SAM" id="MobiDB-lite"/>
    </source>
</evidence>
<dbReference type="EMBL" id="CAJNJA010010224">
    <property type="protein sequence ID" value="CAE7255093.1"/>
    <property type="molecule type" value="Genomic_DNA"/>
</dbReference>
<keyword evidence="3" id="KW-1185">Reference proteome</keyword>
<comment type="caution">
    <text evidence="2">The sequence shown here is derived from an EMBL/GenBank/DDBJ whole genome shotgun (WGS) entry which is preliminary data.</text>
</comment>
<proteinExistence type="predicted"/>
<evidence type="ECO:0000313" key="2">
    <source>
        <dbReference type="EMBL" id="CAE7255093.1"/>
    </source>
</evidence>
<feature type="region of interest" description="Disordered" evidence="1">
    <location>
        <begin position="250"/>
        <end position="277"/>
    </location>
</feature>
<dbReference type="Proteomes" id="UP000601435">
    <property type="component" value="Unassembled WGS sequence"/>
</dbReference>
<gene>
    <name evidence="2" type="primary">vps13a</name>
    <name evidence="2" type="ORF">SNEC2469_LOCUS5526</name>
</gene>
<dbReference type="AlphaFoldDB" id="A0A812LY23"/>
<dbReference type="OrthoDB" id="272810at2759"/>
<reference evidence="2" key="1">
    <citation type="submission" date="2021-02" db="EMBL/GenBank/DDBJ databases">
        <authorList>
            <person name="Dougan E. K."/>
            <person name="Rhodes N."/>
            <person name="Thang M."/>
            <person name="Chan C."/>
        </authorList>
    </citation>
    <scope>NUCLEOTIDE SEQUENCE</scope>
</reference>
<feature type="compositionally biased region" description="Acidic residues" evidence="1">
    <location>
        <begin position="500"/>
        <end position="522"/>
    </location>
</feature>
<protein>
    <submittedName>
        <fullName evidence="2">Vps13a protein</fullName>
    </submittedName>
</protein>
<name>A0A812LY23_9DINO</name>
<feature type="non-terminal residue" evidence="2">
    <location>
        <position position="1"/>
    </location>
</feature>